<dbReference type="Proteomes" id="UP000255355">
    <property type="component" value="Unassembled WGS sequence"/>
</dbReference>
<evidence type="ECO:0000256" key="1">
    <source>
        <dbReference type="SAM" id="Phobius"/>
    </source>
</evidence>
<feature type="transmembrane region" description="Helical" evidence="1">
    <location>
        <begin position="87"/>
        <end position="104"/>
    </location>
</feature>
<gene>
    <name evidence="2" type="ORF">DFR68_11727</name>
</gene>
<dbReference type="Pfam" id="PF19700">
    <property type="entry name" value="DUF6198"/>
    <property type="match status" value="1"/>
</dbReference>
<feature type="transmembrane region" description="Helical" evidence="1">
    <location>
        <begin position="116"/>
        <end position="135"/>
    </location>
</feature>
<accession>A0A370GM20</accession>
<dbReference type="PANTHER" id="PTHR40078">
    <property type="entry name" value="INTEGRAL MEMBRANE PROTEIN-RELATED"/>
    <property type="match status" value="1"/>
</dbReference>
<keyword evidence="1" id="KW-0472">Membrane</keyword>
<dbReference type="EMBL" id="QQAZ01000017">
    <property type="protein sequence ID" value="RDI44410.1"/>
    <property type="molecule type" value="Genomic_DNA"/>
</dbReference>
<dbReference type="AlphaFoldDB" id="A0A370GM20"/>
<dbReference type="RefSeq" id="WP_068025224.1">
    <property type="nucleotide sequence ID" value="NZ_QQAZ01000017.1"/>
</dbReference>
<protein>
    <recommendedName>
        <fullName evidence="4">Membrane protein YczE</fullName>
    </recommendedName>
</protein>
<keyword evidence="3" id="KW-1185">Reference proteome</keyword>
<keyword evidence="1" id="KW-0812">Transmembrane</keyword>
<comment type="caution">
    <text evidence="2">The sequence shown here is derived from an EMBL/GenBank/DDBJ whole genome shotgun (WGS) entry which is preliminary data.</text>
</comment>
<dbReference type="PANTHER" id="PTHR40078:SF1">
    <property type="entry name" value="INTEGRAL MEMBRANE PROTEIN"/>
    <property type="match status" value="1"/>
</dbReference>
<evidence type="ECO:0000313" key="3">
    <source>
        <dbReference type="Proteomes" id="UP000255355"/>
    </source>
</evidence>
<sequence>MFTPLRATTEGAFRDYPVVLAKYLSGAVLFSLGAYFFIASHMGTDPLDTFALGLKRHIPITVGIAQFGVALICVLVVTVWDRRRPPLSSLVTFFLCGSMIDLLMWSDWDRSLPSGYGMLVVATLLCAYGSALIIMSGLGIRAMDLVAIQALRTTGLPFWIGKGLIEGVLLLSGYLLGGPVGVGTVFFLVGVDLLIQPLMLLNRRILGLANQGMPGPIRQPSEAMA</sequence>
<reference evidence="2 3" key="1">
    <citation type="submission" date="2018-07" db="EMBL/GenBank/DDBJ databases">
        <title>Genomic Encyclopedia of Type Strains, Phase IV (KMG-IV): sequencing the most valuable type-strain genomes for metagenomic binning, comparative biology and taxonomic classification.</title>
        <authorList>
            <person name="Goeker M."/>
        </authorList>
    </citation>
    <scope>NUCLEOTIDE SEQUENCE [LARGE SCALE GENOMIC DNA]</scope>
    <source>
        <strain evidence="2 3">DSM 44952</strain>
    </source>
</reference>
<feature type="transmembrane region" description="Helical" evidence="1">
    <location>
        <begin position="20"/>
        <end position="38"/>
    </location>
</feature>
<evidence type="ECO:0008006" key="4">
    <source>
        <dbReference type="Google" id="ProtNLM"/>
    </source>
</evidence>
<organism evidence="2 3">
    <name type="scientific">Nocardia mexicana</name>
    <dbReference type="NCBI Taxonomy" id="279262"/>
    <lineage>
        <taxon>Bacteria</taxon>
        <taxon>Bacillati</taxon>
        <taxon>Actinomycetota</taxon>
        <taxon>Actinomycetes</taxon>
        <taxon>Mycobacteriales</taxon>
        <taxon>Nocardiaceae</taxon>
        <taxon>Nocardia</taxon>
    </lineage>
</organism>
<evidence type="ECO:0000313" key="2">
    <source>
        <dbReference type="EMBL" id="RDI44410.1"/>
    </source>
</evidence>
<proteinExistence type="predicted"/>
<dbReference type="OrthoDB" id="154912at2"/>
<dbReference type="InterPro" id="IPR038750">
    <property type="entry name" value="YczE/YyaS-like"/>
</dbReference>
<dbReference type="STRING" id="1210089.GCA_001613165_05359"/>
<feature type="transmembrane region" description="Helical" evidence="1">
    <location>
        <begin position="58"/>
        <end position="80"/>
    </location>
</feature>
<keyword evidence="1" id="KW-1133">Transmembrane helix</keyword>
<name>A0A370GM20_9NOCA</name>